<keyword evidence="5" id="KW-1185">Reference proteome</keyword>
<dbReference type="InterPro" id="IPR032508">
    <property type="entry name" value="FecR_C"/>
</dbReference>
<dbReference type="Pfam" id="PF04773">
    <property type="entry name" value="FecR"/>
    <property type="match status" value="1"/>
</dbReference>
<gene>
    <name evidence="4" type="ORF">N7U62_00285</name>
</gene>
<dbReference type="Pfam" id="PF16344">
    <property type="entry name" value="FecR_C"/>
    <property type="match status" value="1"/>
</dbReference>
<dbReference type="InterPro" id="IPR012373">
    <property type="entry name" value="Ferrdict_sens_TM"/>
</dbReference>
<evidence type="ECO:0000313" key="5">
    <source>
        <dbReference type="Proteomes" id="UP001300692"/>
    </source>
</evidence>
<dbReference type="Gene3D" id="3.55.50.30">
    <property type="match status" value="1"/>
</dbReference>
<feature type="domain" description="FecR protein" evidence="2">
    <location>
        <begin position="183"/>
        <end position="275"/>
    </location>
</feature>
<name>A0ABT3CNM4_9BACT</name>
<sequence>MEEQFEIAELIAQKIKGSIDVTGLSRLQDWCDREEANRTLLERVESTDRQMDRLEIYAMFDKQRNWDQLEDRLSATKTVQWPVAQYFRYAAAVLLPLAIVYLFYFLAFRPEYKDLSEVEQIITQPPKSVTLQLANGEKLALNQPTQSVIVQGRAEITNDAESLVYKTQADPADATQELIYNELTVPRGQHYQLELADGTHVWLNSESSLRYPVAFDAKQREVYLTGEGYFEVTHTGSPFRVHAGDIDVRVLGTSFNVSVYDEESMATTLVEGKVQVEVKEEGSLVESQILAPGDQSVWNRQELQVSQVDTEPFTLWKEGKLVFSNDNLHDVMMRLARWYDFQFQFENEAAMHYHFTAQFDNQEGLLEILTLLEKTAEVQFKLKEKTIIIQ</sequence>
<evidence type="ECO:0000259" key="3">
    <source>
        <dbReference type="Pfam" id="PF16344"/>
    </source>
</evidence>
<dbReference type="Gene3D" id="2.60.120.1440">
    <property type="match status" value="1"/>
</dbReference>
<keyword evidence="1" id="KW-0472">Membrane</keyword>
<evidence type="ECO:0000313" key="4">
    <source>
        <dbReference type="EMBL" id="MCV9385074.1"/>
    </source>
</evidence>
<accession>A0ABT3CNM4</accession>
<protein>
    <submittedName>
        <fullName evidence="4">DUF4974 domain-containing protein</fullName>
    </submittedName>
</protein>
<comment type="caution">
    <text evidence="4">The sequence shown here is derived from an EMBL/GenBank/DDBJ whole genome shotgun (WGS) entry which is preliminary data.</text>
</comment>
<dbReference type="RefSeq" id="WP_264135870.1">
    <property type="nucleotide sequence ID" value="NZ_JAOYOD010000001.1"/>
</dbReference>
<proteinExistence type="predicted"/>
<reference evidence="4 5" key="1">
    <citation type="submission" date="2022-10" db="EMBL/GenBank/DDBJ databases">
        <title>Comparative genomics and taxonomic characterization of three novel marine species of genus Reichenbachiella exhibiting antioxidant and polysaccharide degradation activities.</title>
        <authorList>
            <person name="Muhammad N."/>
            <person name="Lee Y.-J."/>
            <person name="Ko J."/>
            <person name="Kim S.-G."/>
        </authorList>
    </citation>
    <scope>NUCLEOTIDE SEQUENCE [LARGE SCALE GENOMIC DNA]</scope>
    <source>
        <strain evidence="4 5">ABR2-5</strain>
    </source>
</reference>
<evidence type="ECO:0000256" key="1">
    <source>
        <dbReference type="SAM" id="Phobius"/>
    </source>
</evidence>
<dbReference type="InterPro" id="IPR006860">
    <property type="entry name" value="FecR"/>
</dbReference>
<evidence type="ECO:0000259" key="2">
    <source>
        <dbReference type="Pfam" id="PF04773"/>
    </source>
</evidence>
<feature type="domain" description="Protein FecR C-terminal" evidence="3">
    <location>
        <begin position="320"/>
        <end position="389"/>
    </location>
</feature>
<dbReference type="PANTHER" id="PTHR30273">
    <property type="entry name" value="PERIPLASMIC SIGNAL SENSOR AND SIGMA FACTOR ACTIVATOR FECR-RELATED"/>
    <property type="match status" value="1"/>
</dbReference>
<keyword evidence="1" id="KW-0812">Transmembrane</keyword>
<dbReference type="Proteomes" id="UP001300692">
    <property type="component" value="Unassembled WGS sequence"/>
</dbReference>
<feature type="transmembrane region" description="Helical" evidence="1">
    <location>
        <begin position="86"/>
        <end position="107"/>
    </location>
</feature>
<keyword evidence="1" id="KW-1133">Transmembrane helix</keyword>
<organism evidence="4 5">
    <name type="scientific">Reichenbachiella ulvae</name>
    <dbReference type="NCBI Taxonomy" id="2980104"/>
    <lineage>
        <taxon>Bacteria</taxon>
        <taxon>Pseudomonadati</taxon>
        <taxon>Bacteroidota</taxon>
        <taxon>Cytophagia</taxon>
        <taxon>Cytophagales</taxon>
        <taxon>Reichenbachiellaceae</taxon>
        <taxon>Reichenbachiella</taxon>
    </lineage>
</organism>
<dbReference type="PANTHER" id="PTHR30273:SF2">
    <property type="entry name" value="PROTEIN FECR"/>
    <property type="match status" value="1"/>
</dbReference>
<dbReference type="EMBL" id="JAOYOD010000001">
    <property type="protein sequence ID" value="MCV9385074.1"/>
    <property type="molecule type" value="Genomic_DNA"/>
</dbReference>